<dbReference type="SMART" id="SM00121">
    <property type="entry name" value="IB"/>
    <property type="match status" value="1"/>
</dbReference>
<name>A0A3B4AAB1_9GOBI</name>
<dbReference type="InterPro" id="IPR006208">
    <property type="entry name" value="Glyco_hormone_CN"/>
</dbReference>
<reference evidence="10" key="2">
    <citation type="submission" date="2025-09" db="UniProtKB">
        <authorList>
            <consortium name="Ensembl"/>
        </authorList>
    </citation>
    <scope>IDENTIFICATION</scope>
</reference>
<proteinExistence type="inferred from homology"/>
<keyword evidence="5" id="KW-1015">Disulfide bond</keyword>
<dbReference type="InterPro" id="IPR017891">
    <property type="entry name" value="Insulin_GF-bd_Cys-rich_CS"/>
</dbReference>
<dbReference type="PROSITE" id="PS01208">
    <property type="entry name" value="VWFC_1"/>
    <property type="match status" value="1"/>
</dbReference>
<sequence length="376" mass="40812">MIINYFDSSKELAAGVGLPVSCGSVFGHVFSLIGLNWLYKSTVCSSKQVLCQLCQTPCRCPKNIPKCRAGVPLVLDGCGCCQVCARERGEPCTELNPCDKGLQCDHSTSLPGEPGECLEEMGCELNGVSYAEGQAFRPSCDSSCLCTGGGVTCVHTCPLSTHLPAPDCPSPQYIRLPGKCCPEWVCESLENTVIQDAITGKEGRVWNSVIGQTGIHMSNSAPAQSTQWSACSRSCGSGVSTRVSNQNPSCRLQLETRLCKVRPCSALYLPKGVCQPTVLPPGRMRLFHEGCFSTRTFNLRYCGLCSDTRCCTPHHTSTAQVALMCPGGRLQHRAVMFIHSCVCHHHCPYAPHKNPALISISLQMMHNDIHSQRFKH</sequence>
<organism evidence="10 11">
    <name type="scientific">Periophthalmus magnuspinnatus</name>
    <dbReference type="NCBI Taxonomy" id="409849"/>
    <lineage>
        <taxon>Eukaryota</taxon>
        <taxon>Metazoa</taxon>
        <taxon>Chordata</taxon>
        <taxon>Craniata</taxon>
        <taxon>Vertebrata</taxon>
        <taxon>Euteleostomi</taxon>
        <taxon>Actinopterygii</taxon>
        <taxon>Neopterygii</taxon>
        <taxon>Teleostei</taxon>
        <taxon>Neoteleostei</taxon>
        <taxon>Acanthomorphata</taxon>
        <taxon>Gobiaria</taxon>
        <taxon>Gobiiformes</taxon>
        <taxon>Gobioidei</taxon>
        <taxon>Gobiidae</taxon>
        <taxon>Oxudercinae</taxon>
        <taxon>Periophthalmus</taxon>
    </lineage>
</organism>
<dbReference type="PROSITE" id="PS01225">
    <property type="entry name" value="CTCK_2"/>
    <property type="match status" value="1"/>
</dbReference>
<evidence type="ECO:0000313" key="10">
    <source>
        <dbReference type="Ensembl" id="ENSPMGP00000013992.1"/>
    </source>
</evidence>
<dbReference type="AlphaFoldDB" id="A0A3B4AAB1"/>
<dbReference type="PANTHER" id="PTHR11348:SF22">
    <property type="entry name" value="CCN FAMILY MEMBER 5"/>
    <property type="match status" value="1"/>
</dbReference>
<dbReference type="InterPro" id="IPR043973">
    <property type="entry name" value="TSP1_CCN"/>
</dbReference>
<feature type="domain" description="CTCK" evidence="7">
    <location>
        <begin position="274"/>
        <end position="348"/>
    </location>
</feature>
<dbReference type="GO" id="GO:0045597">
    <property type="term" value="P:positive regulation of cell differentiation"/>
    <property type="evidence" value="ECO:0007669"/>
    <property type="project" value="TreeGrafter"/>
</dbReference>
<evidence type="ECO:0000256" key="4">
    <source>
        <dbReference type="ARBA" id="ARBA00022729"/>
    </source>
</evidence>
<dbReference type="InterPro" id="IPR001007">
    <property type="entry name" value="VWF_dom"/>
</dbReference>
<dbReference type="GO" id="GO:0005178">
    <property type="term" value="F:integrin binding"/>
    <property type="evidence" value="ECO:0007669"/>
    <property type="project" value="TreeGrafter"/>
</dbReference>
<feature type="domain" description="VWFC" evidence="8">
    <location>
        <begin position="121"/>
        <end position="187"/>
    </location>
</feature>
<dbReference type="SMART" id="SM00209">
    <property type="entry name" value="TSP1"/>
    <property type="match status" value="1"/>
</dbReference>
<dbReference type="GO" id="GO:0005615">
    <property type="term" value="C:extracellular space"/>
    <property type="evidence" value="ECO:0007669"/>
    <property type="project" value="TreeGrafter"/>
</dbReference>
<keyword evidence="3" id="KW-0964">Secreted</keyword>
<dbReference type="GO" id="GO:0007155">
    <property type="term" value="P:cell adhesion"/>
    <property type="evidence" value="ECO:0007669"/>
    <property type="project" value="TreeGrafter"/>
</dbReference>
<dbReference type="Ensembl" id="ENSPMGT00000014928.1">
    <property type="protein sequence ID" value="ENSPMGP00000013992.1"/>
    <property type="gene ID" value="ENSPMGG00000011493.1"/>
</dbReference>
<dbReference type="InterPro" id="IPR006207">
    <property type="entry name" value="Cys_knot_C"/>
</dbReference>
<keyword evidence="4" id="KW-0732">Signal</keyword>
<dbReference type="InterPro" id="IPR050941">
    <property type="entry name" value="CCN"/>
</dbReference>
<dbReference type="Pfam" id="PF19035">
    <property type="entry name" value="TSP1_CCN"/>
    <property type="match status" value="1"/>
</dbReference>
<dbReference type="Pfam" id="PF00219">
    <property type="entry name" value="IGFBP"/>
    <property type="match status" value="1"/>
</dbReference>
<evidence type="ECO:0000256" key="6">
    <source>
        <dbReference type="PROSITE-ProRule" id="PRU00039"/>
    </source>
</evidence>
<comment type="subcellular location">
    <subcellularLocation>
        <location evidence="1">Secreted</location>
    </subcellularLocation>
</comment>
<dbReference type="PROSITE" id="PS51323">
    <property type="entry name" value="IGFBP_N_2"/>
    <property type="match status" value="1"/>
</dbReference>
<evidence type="ECO:0000259" key="9">
    <source>
        <dbReference type="PROSITE" id="PS51323"/>
    </source>
</evidence>
<reference evidence="10" key="1">
    <citation type="submission" date="2025-08" db="UniProtKB">
        <authorList>
            <consortium name="Ensembl"/>
        </authorList>
    </citation>
    <scope>IDENTIFICATION</scope>
</reference>
<dbReference type="InterPro" id="IPR009030">
    <property type="entry name" value="Growth_fac_rcpt_cys_sf"/>
</dbReference>
<dbReference type="PROSITE" id="PS01185">
    <property type="entry name" value="CTCK_1"/>
    <property type="match status" value="1"/>
</dbReference>
<evidence type="ECO:0000313" key="11">
    <source>
        <dbReference type="Proteomes" id="UP000261520"/>
    </source>
</evidence>
<dbReference type="GO" id="GO:0007165">
    <property type="term" value="P:signal transduction"/>
    <property type="evidence" value="ECO:0007669"/>
    <property type="project" value="InterPro"/>
</dbReference>
<dbReference type="Pfam" id="PF00093">
    <property type="entry name" value="VWC"/>
    <property type="match status" value="1"/>
</dbReference>
<evidence type="ECO:0000259" key="7">
    <source>
        <dbReference type="PROSITE" id="PS01225"/>
    </source>
</evidence>
<accession>A0A3B4AAB1</accession>
<dbReference type="GO" id="GO:0008201">
    <property type="term" value="F:heparin binding"/>
    <property type="evidence" value="ECO:0007669"/>
    <property type="project" value="TreeGrafter"/>
</dbReference>
<dbReference type="Pfam" id="PF00007">
    <property type="entry name" value="Cys_knot"/>
    <property type="match status" value="1"/>
</dbReference>
<evidence type="ECO:0000256" key="2">
    <source>
        <dbReference type="ARBA" id="ARBA00008125"/>
    </source>
</evidence>
<evidence type="ECO:0000256" key="1">
    <source>
        <dbReference type="ARBA" id="ARBA00004613"/>
    </source>
</evidence>
<comment type="similarity">
    <text evidence="2">Belongs to the CCN family.</text>
</comment>
<dbReference type="SMART" id="SM00041">
    <property type="entry name" value="CT"/>
    <property type="match status" value="1"/>
</dbReference>
<comment type="caution">
    <text evidence="6">Lacks conserved residue(s) required for the propagation of feature annotation.</text>
</comment>
<evidence type="ECO:0000256" key="5">
    <source>
        <dbReference type="ARBA" id="ARBA00023157"/>
    </source>
</evidence>
<feature type="domain" description="IGFBP N-terminal" evidence="9">
    <location>
        <begin position="40"/>
        <end position="120"/>
    </location>
</feature>
<dbReference type="SUPFAM" id="SSF82895">
    <property type="entry name" value="TSP-1 type 1 repeat"/>
    <property type="match status" value="1"/>
</dbReference>
<dbReference type="SMART" id="SM00214">
    <property type="entry name" value="VWC"/>
    <property type="match status" value="1"/>
</dbReference>
<dbReference type="SUPFAM" id="SSF57184">
    <property type="entry name" value="Growth factor receptor domain"/>
    <property type="match status" value="1"/>
</dbReference>
<dbReference type="Proteomes" id="UP000261520">
    <property type="component" value="Unplaced"/>
</dbReference>
<dbReference type="Gene3D" id="2.20.100.10">
    <property type="entry name" value="Thrombospondin type-1 (TSP1) repeat"/>
    <property type="match status" value="1"/>
</dbReference>
<dbReference type="InterPro" id="IPR000867">
    <property type="entry name" value="IGFBP-like"/>
</dbReference>
<dbReference type="GO" id="GO:0031012">
    <property type="term" value="C:extracellular matrix"/>
    <property type="evidence" value="ECO:0007669"/>
    <property type="project" value="TreeGrafter"/>
</dbReference>
<protein>
    <submittedName>
        <fullName evidence="10">Uncharacterized protein</fullName>
    </submittedName>
</protein>
<dbReference type="PROSITE" id="PS50092">
    <property type="entry name" value="TSP1"/>
    <property type="match status" value="1"/>
</dbReference>
<dbReference type="InterPro" id="IPR036383">
    <property type="entry name" value="TSP1_rpt_sf"/>
</dbReference>
<dbReference type="InterPro" id="IPR000884">
    <property type="entry name" value="TSP1_rpt"/>
</dbReference>
<dbReference type="PANTHER" id="PTHR11348">
    <property type="entry name" value="CONNECTIVE TISSUE GROWTH FACTOR-RELATED"/>
    <property type="match status" value="1"/>
</dbReference>
<evidence type="ECO:0000256" key="3">
    <source>
        <dbReference type="ARBA" id="ARBA00022525"/>
    </source>
</evidence>
<keyword evidence="11" id="KW-1185">Reference proteome</keyword>
<dbReference type="PROSITE" id="PS00222">
    <property type="entry name" value="IGFBP_N_1"/>
    <property type="match status" value="1"/>
</dbReference>
<evidence type="ECO:0000259" key="8">
    <source>
        <dbReference type="PROSITE" id="PS50184"/>
    </source>
</evidence>
<dbReference type="PROSITE" id="PS50184">
    <property type="entry name" value="VWFC_2"/>
    <property type="match status" value="1"/>
</dbReference>